<accession>A0A0E9R0S6</accession>
<dbReference type="EMBL" id="GBXM01086654">
    <property type="protein sequence ID" value="JAH21923.1"/>
    <property type="molecule type" value="Transcribed_RNA"/>
</dbReference>
<reference evidence="1" key="2">
    <citation type="journal article" date="2015" name="Fish Shellfish Immunol.">
        <title>Early steps in the European eel (Anguilla anguilla)-Vibrio vulnificus interaction in the gills: Role of the RtxA13 toxin.</title>
        <authorList>
            <person name="Callol A."/>
            <person name="Pajuelo D."/>
            <person name="Ebbesson L."/>
            <person name="Teles M."/>
            <person name="MacKenzie S."/>
            <person name="Amaro C."/>
        </authorList>
    </citation>
    <scope>NUCLEOTIDE SEQUENCE</scope>
</reference>
<dbReference type="AlphaFoldDB" id="A0A0E9R0S6"/>
<proteinExistence type="predicted"/>
<evidence type="ECO:0000313" key="1">
    <source>
        <dbReference type="EMBL" id="JAH21923.1"/>
    </source>
</evidence>
<protein>
    <submittedName>
        <fullName evidence="1">Uncharacterized protein</fullName>
    </submittedName>
</protein>
<reference evidence="1" key="1">
    <citation type="submission" date="2014-11" db="EMBL/GenBank/DDBJ databases">
        <authorList>
            <person name="Amaro Gonzalez C."/>
        </authorList>
    </citation>
    <scope>NUCLEOTIDE SEQUENCE</scope>
</reference>
<organism evidence="1">
    <name type="scientific">Anguilla anguilla</name>
    <name type="common">European freshwater eel</name>
    <name type="synonym">Muraena anguilla</name>
    <dbReference type="NCBI Taxonomy" id="7936"/>
    <lineage>
        <taxon>Eukaryota</taxon>
        <taxon>Metazoa</taxon>
        <taxon>Chordata</taxon>
        <taxon>Craniata</taxon>
        <taxon>Vertebrata</taxon>
        <taxon>Euteleostomi</taxon>
        <taxon>Actinopterygii</taxon>
        <taxon>Neopterygii</taxon>
        <taxon>Teleostei</taxon>
        <taxon>Anguilliformes</taxon>
        <taxon>Anguillidae</taxon>
        <taxon>Anguilla</taxon>
    </lineage>
</organism>
<sequence>MALSVSRLRLWFELKQAVHKLRLMDPLSIFISLFNYY</sequence>
<name>A0A0E9R0S6_ANGAN</name>